<proteinExistence type="predicted"/>
<dbReference type="Proteomes" id="UP001187066">
    <property type="component" value="Unassembled WGS sequence"/>
</dbReference>
<organism evidence="2 3">
    <name type="scientific">Atlantibacter subterraneus</name>
    <dbReference type="NCBI Taxonomy" id="255519"/>
    <lineage>
        <taxon>Bacteria</taxon>
        <taxon>Pseudomonadati</taxon>
        <taxon>Pseudomonadota</taxon>
        <taxon>Gammaproteobacteria</taxon>
        <taxon>Enterobacterales</taxon>
        <taxon>Enterobacteriaceae</taxon>
        <taxon>Atlantibacter</taxon>
    </lineage>
</organism>
<evidence type="ECO:0000313" key="2">
    <source>
        <dbReference type="EMBL" id="MDV7021464.1"/>
    </source>
</evidence>
<dbReference type="EMBL" id="JAWLOF010000001">
    <property type="protein sequence ID" value="MDV7021464.1"/>
    <property type="molecule type" value="Genomic_DNA"/>
</dbReference>
<feature type="transmembrane region" description="Helical" evidence="1">
    <location>
        <begin position="93"/>
        <end position="115"/>
    </location>
</feature>
<keyword evidence="1" id="KW-0812">Transmembrane</keyword>
<evidence type="ECO:0000256" key="1">
    <source>
        <dbReference type="SAM" id="Phobius"/>
    </source>
</evidence>
<name>A0ABU4DX81_9ENTR</name>
<protein>
    <recommendedName>
        <fullName evidence="4">DUF1453 family protein</fullName>
    </recommendedName>
</protein>
<evidence type="ECO:0000313" key="3">
    <source>
        <dbReference type="Proteomes" id="UP001187066"/>
    </source>
</evidence>
<sequence length="158" mass="17128">MTATQILMLIALTCWSVYKQTIRTEVNGKGRFKMAKIYGIVGLVVGGFYLPTDAIAWATVVLSVGASALVGVMRGNLTRLSVEDGKVFSQGNALTIGLFLGLVAFKFLLGTWLYFNHPQPHNGFGEILVLIAIMVAVQAQIVWLRAQKVVAISMPSVK</sequence>
<gene>
    <name evidence="2" type="ORF">R4P48_02060</name>
</gene>
<keyword evidence="3" id="KW-1185">Reference proteome</keyword>
<keyword evidence="1" id="KW-1133">Transmembrane helix</keyword>
<accession>A0ABU4DX81</accession>
<feature type="transmembrane region" description="Helical" evidence="1">
    <location>
        <begin position="127"/>
        <end position="146"/>
    </location>
</feature>
<dbReference type="RefSeq" id="WP_312816208.1">
    <property type="nucleotide sequence ID" value="NZ_DAMBXK010000002.1"/>
</dbReference>
<evidence type="ECO:0008006" key="4">
    <source>
        <dbReference type="Google" id="ProtNLM"/>
    </source>
</evidence>
<comment type="caution">
    <text evidence="2">The sequence shown here is derived from an EMBL/GenBank/DDBJ whole genome shotgun (WGS) entry which is preliminary data.</text>
</comment>
<keyword evidence="1" id="KW-0472">Membrane</keyword>
<reference evidence="2 3" key="1">
    <citation type="submission" date="2023-10" db="EMBL/GenBank/DDBJ databases">
        <authorList>
            <person name="Dale J."/>
        </authorList>
    </citation>
    <scope>NUCLEOTIDE SEQUENCE [LARGE SCALE GENOMIC DNA]</scope>
    <source>
        <strain evidence="2 3">2023EL-00970</strain>
    </source>
</reference>